<dbReference type="EMBL" id="HF584275">
    <property type="protein sequence ID" value="CCQ43772.1"/>
    <property type="molecule type" value="Genomic_DNA"/>
</dbReference>
<reference evidence="1" key="1">
    <citation type="journal article" date="2013" name="PLoS ONE">
        <title>Direct detection of alternative open reading frames translation products in human significantly expands the proteome.</title>
        <authorList>
            <person name="Vanderperre B."/>
            <person name="Lucier J.-F."/>
            <person name="Motard J."/>
            <person name="Tremblay G."/>
            <person name="Vanderperre S."/>
            <person name="Wisztorski M."/>
            <person name="Salzet M."/>
            <person name="Boisvert F.-M."/>
            <person name="Roucou X."/>
        </authorList>
    </citation>
    <scope>NUCLEOTIDE SEQUENCE</scope>
</reference>
<accession>L8ECL4</accession>
<sequence>MANLCYQMPPTRCWSGRPESTLCSLTHSLSATQGPISASLPTKPGRILLVWSSL</sequence>
<proteinExistence type="predicted"/>
<organism evidence="1">
    <name type="scientific">Homo sapiens</name>
    <name type="common">Human</name>
    <dbReference type="NCBI Taxonomy" id="9606"/>
    <lineage>
        <taxon>Eukaryota</taxon>
        <taxon>Metazoa</taxon>
        <taxon>Chordata</taxon>
        <taxon>Craniata</taxon>
        <taxon>Vertebrata</taxon>
        <taxon>Euteleostomi</taxon>
        <taxon>Mammalia</taxon>
        <taxon>Eutheria</taxon>
        <taxon>Euarchontoglires</taxon>
        <taxon>Primates</taxon>
        <taxon>Haplorrhini</taxon>
        <taxon>Catarrhini</taxon>
        <taxon>Hominidae</taxon>
        <taxon>Homo</taxon>
    </lineage>
</organism>
<dbReference type="ChiTaRS" id="MYPN">
    <property type="organism name" value="human"/>
</dbReference>
<name>L8ECL4_HUMAN</name>
<protein>
    <submittedName>
        <fullName evidence="1">Alternative protein MYPN</fullName>
    </submittedName>
</protein>
<dbReference type="AlphaFoldDB" id="L8ECL4"/>
<evidence type="ECO:0000313" key="1">
    <source>
        <dbReference type="EMBL" id="CCQ43772.1"/>
    </source>
</evidence>
<dbReference type="OrthoDB" id="6612025at2759"/>
<gene>
    <name evidence="1" type="primary">MYPN</name>
</gene>